<evidence type="ECO:0000256" key="2">
    <source>
        <dbReference type="SAM" id="SignalP"/>
    </source>
</evidence>
<feature type="compositionally biased region" description="Basic residues" evidence="1">
    <location>
        <begin position="130"/>
        <end position="168"/>
    </location>
</feature>
<feature type="signal peptide" evidence="2">
    <location>
        <begin position="1"/>
        <end position="16"/>
    </location>
</feature>
<feature type="region of interest" description="Disordered" evidence="1">
    <location>
        <begin position="129"/>
        <end position="168"/>
    </location>
</feature>
<evidence type="ECO:0000313" key="4">
    <source>
        <dbReference type="WBParaSite" id="Hba_08584"/>
    </source>
</evidence>
<keyword evidence="3" id="KW-1185">Reference proteome</keyword>
<keyword evidence="2" id="KW-0732">Signal</keyword>
<accession>A0A1I7WTX2</accession>
<reference evidence="4" key="1">
    <citation type="submission" date="2016-11" db="UniProtKB">
        <authorList>
            <consortium name="WormBaseParasite"/>
        </authorList>
    </citation>
    <scope>IDENTIFICATION</scope>
</reference>
<organism evidence="3 4">
    <name type="scientific">Heterorhabditis bacteriophora</name>
    <name type="common">Entomopathogenic nematode worm</name>
    <dbReference type="NCBI Taxonomy" id="37862"/>
    <lineage>
        <taxon>Eukaryota</taxon>
        <taxon>Metazoa</taxon>
        <taxon>Ecdysozoa</taxon>
        <taxon>Nematoda</taxon>
        <taxon>Chromadorea</taxon>
        <taxon>Rhabditida</taxon>
        <taxon>Rhabditina</taxon>
        <taxon>Rhabditomorpha</taxon>
        <taxon>Strongyloidea</taxon>
        <taxon>Heterorhabditidae</taxon>
        <taxon>Heterorhabditis</taxon>
    </lineage>
</organism>
<proteinExistence type="predicted"/>
<evidence type="ECO:0000313" key="3">
    <source>
        <dbReference type="Proteomes" id="UP000095283"/>
    </source>
</evidence>
<name>A0A1I7WTX2_HETBA</name>
<evidence type="ECO:0000256" key="1">
    <source>
        <dbReference type="SAM" id="MobiDB-lite"/>
    </source>
</evidence>
<feature type="chain" id="PRO_5009310867" evidence="2">
    <location>
        <begin position="17"/>
        <end position="168"/>
    </location>
</feature>
<sequence>MFENFWLIVFLQILYAIIEDESSKEAKTLERSKKRALQSSLIQELKQQYSEAPEEYREINLRKYETDKEREVYVLSSNIDRYEEDHFVRLRMTKAEKNRDRRLTRDNAVDDLLNFGNYMMRDEDGGALLGKRKAGIGGRPKGKRSKIEKKKIKNARSKSKHKVIKKRQ</sequence>
<protein>
    <submittedName>
        <fullName evidence="4">NUC153 domain-containing protein</fullName>
    </submittedName>
</protein>
<dbReference type="WBParaSite" id="Hba_08584">
    <property type="protein sequence ID" value="Hba_08584"/>
    <property type="gene ID" value="Hba_08584"/>
</dbReference>
<dbReference type="Proteomes" id="UP000095283">
    <property type="component" value="Unplaced"/>
</dbReference>
<dbReference type="AlphaFoldDB" id="A0A1I7WTX2"/>